<feature type="zinc finger region" description="C4-type" evidence="7">
    <location>
        <begin position="55"/>
        <end position="70"/>
    </location>
</feature>
<dbReference type="GO" id="GO:0006281">
    <property type="term" value="P:DNA repair"/>
    <property type="evidence" value="ECO:0007669"/>
    <property type="project" value="UniProtKB-UniRule"/>
</dbReference>
<name>A0A1F8ESV6_9BACT</name>
<comment type="function">
    <text evidence="7">May play a role in DNA repair. It seems to be involved in an RecBC-independent recombinational process of DNA repair. It may act with RecF and RecO.</text>
</comment>
<evidence type="ECO:0000313" key="10">
    <source>
        <dbReference type="Proteomes" id="UP000177507"/>
    </source>
</evidence>
<dbReference type="PANTHER" id="PTHR30446:SF0">
    <property type="entry name" value="RECOMBINATION PROTEIN RECR"/>
    <property type="match status" value="1"/>
</dbReference>
<keyword evidence="2 7" id="KW-0227">DNA damage</keyword>
<dbReference type="NCBIfam" id="TIGR00615">
    <property type="entry name" value="recR"/>
    <property type="match status" value="1"/>
</dbReference>
<dbReference type="Pfam" id="PF13662">
    <property type="entry name" value="Toprim_4"/>
    <property type="match status" value="1"/>
</dbReference>
<dbReference type="Gene3D" id="3.40.1360.10">
    <property type="match status" value="1"/>
</dbReference>
<evidence type="ECO:0000256" key="5">
    <source>
        <dbReference type="ARBA" id="ARBA00023172"/>
    </source>
</evidence>
<dbReference type="Pfam" id="PF21176">
    <property type="entry name" value="RecR_HhH"/>
    <property type="match status" value="1"/>
</dbReference>
<protein>
    <recommendedName>
        <fullName evidence="7">Recombination protein RecR</fullName>
    </recommendedName>
</protein>
<dbReference type="AlphaFoldDB" id="A0A1F8ESV6"/>
<evidence type="ECO:0000256" key="6">
    <source>
        <dbReference type="ARBA" id="ARBA00023204"/>
    </source>
</evidence>
<dbReference type="PANTHER" id="PTHR30446">
    <property type="entry name" value="RECOMBINATION PROTEIN RECR"/>
    <property type="match status" value="1"/>
</dbReference>
<dbReference type="GO" id="GO:0003677">
    <property type="term" value="F:DNA binding"/>
    <property type="evidence" value="ECO:0007669"/>
    <property type="project" value="UniProtKB-UniRule"/>
</dbReference>
<keyword evidence="1 7" id="KW-0479">Metal-binding</keyword>
<dbReference type="InterPro" id="IPR023627">
    <property type="entry name" value="Rcmb_RecR"/>
</dbReference>
<evidence type="ECO:0000256" key="4">
    <source>
        <dbReference type="ARBA" id="ARBA00022833"/>
    </source>
</evidence>
<gene>
    <name evidence="7" type="primary">recR</name>
    <name evidence="9" type="ORF">A2831_00070</name>
</gene>
<evidence type="ECO:0000256" key="1">
    <source>
        <dbReference type="ARBA" id="ARBA00022723"/>
    </source>
</evidence>
<dbReference type="Gene3D" id="3.30.60.80">
    <property type="match status" value="1"/>
</dbReference>
<keyword evidence="4 7" id="KW-0862">Zinc</keyword>
<dbReference type="InterPro" id="IPR000093">
    <property type="entry name" value="DNA_Rcmb_RecR"/>
</dbReference>
<comment type="caution">
    <text evidence="9">The sequence shown here is derived from an EMBL/GenBank/DDBJ whole genome shotgun (WGS) entry which is preliminary data.</text>
</comment>
<evidence type="ECO:0000256" key="2">
    <source>
        <dbReference type="ARBA" id="ARBA00022763"/>
    </source>
</evidence>
<dbReference type="CDD" id="cd01025">
    <property type="entry name" value="TOPRIM_recR"/>
    <property type="match status" value="1"/>
</dbReference>
<evidence type="ECO:0000256" key="7">
    <source>
        <dbReference type="HAMAP-Rule" id="MF_00017"/>
    </source>
</evidence>
<evidence type="ECO:0000259" key="8">
    <source>
        <dbReference type="PROSITE" id="PS50880"/>
    </source>
</evidence>
<evidence type="ECO:0000256" key="3">
    <source>
        <dbReference type="ARBA" id="ARBA00022771"/>
    </source>
</evidence>
<dbReference type="EMBL" id="MGJI01000027">
    <property type="protein sequence ID" value="OGN03951.1"/>
    <property type="molecule type" value="Genomic_DNA"/>
</dbReference>
<dbReference type="STRING" id="1802668.A2831_00070"/>
<evidence type="ECO:0000313" key="9">
    <source>
        <dbReference type="EMBL" id="OGN03951.1"/>
    </source>
</evidence>
<keyword evidence="3 7" id="KW-0863">Zinc-finger</keyword>
<sequence>MSQRVQKLIEFFTKLPGIGPRQAARLVLDMLNWPAGELEEFSQSISGLGNGPILCTNCFNLTDEEKCSICSSHKRDQTRIAVVEKITDLQSMERTGAFNGVYHVLGGTINPSGGSLPHNLKISELLNRILELQKLTPDVEVIIATNPNTYGETTALYLEEELKPLNVKTTRLARGLAAGSSVEYADEITLVNALKHRR</sequence>
<feature type="domain" description="Toprim" evidence="8">
    <location>
        <begin position="78"/>
        <end position="177"/>
    </location>
</feature>
<dbReference type="GO" id="GO:0006310">
    <property type="term" value="P:DNA recombination"/>
    <property type="evidence" value="ECO:0007669"/>
    <property type="project" value="UniProtKB-UniRule"/>
</dbReference>
<dbReference type="Proteomes" id="UP000177507">
    <property type="component" value="Unassembled WGS sequence"/>
</dbReference>
<dbReference type="InterPro" id="IPR006171">
    <property type="entry name" value="TOPRIM_dom"/>
</dbReference>
<reference evidence="9 10" key="1">
    <citation type="journal article" date="2016" name="Nat. Commun.">
        <title>Thousands of microbial genomes shed light on interconnected biogeochemical processes in an aquifer system.</title>
        <authorList>
            <person name="Anantharaman K."/>
            <person name="Brown C.T."/>
            <person name="Hug L.A."/>
            <person name="Sharon I."/>
            <person name="Castelle C.J."/>
            <person name="Probst A.J."/>
            <person name="Thomas B.C."/>
            <person name="Singh A."/>
            <person name="Wilkins M.J."/>
            <person name="Karaoz U."/>
            <person name="Brodie E.L."/>
            <person name="Williams K.H."/>
            <person name="Hubbard S.S."/>
            <person name="Banfield J.F."/>
        </authorList>
    </citation>
    <scope>NUCLEOTIDE SEQUENCE [LARGE SCALE GENOMIC DNA]</scope>
</reference>
<keyword evidence="5 7" id="KW-0233">DNA recombination</keyword>
<dbReference type="SUPFAM" id="SSF111304">
    <property type="entry name" value="Recombination protein RecR"/>
    <property type="match status" value="1"/>
</dbReference>
<dbReference type="PROSITE" id="PS50880">
    <property type="entry name" value="TOPRIM"/>
    <property type="match status" value="1"/>
</dbReference>
<comment type="similarity">
    <text evidence="7">Belongs to the RecR family.</text>
</comment>
<dbReference type="Pfam" id="PF02132">
    <property type="entry name" value="RecR_ZnF"/>
    <property type="match status" value="1"/>
</dbReference>
<dbReference type="PROSITE" id="PS01300">
    <property type="entry name" value="RECR"/>
    <property type="match status" value="1"/>
</dbReference>
<dbReference type="InterPro" id="IPR034137">
    <property type="entry name" value="TOPRIM_RecR"/>
</dbReference>
<proteinExistence type="inferred from homology"/>
<dbReference type="HAMAP" id="MF_00017">
    <property type="entry name" value="RecR"/>
    <property type="match status" value="1"/>
</dbReference>
<dbReference type="Pfam" id="PF21175">
    <property type="entry name" value="RecR_C"/>
    <property type="match status" value="1"/>
</dbReference>
<accession>A0A1F8ESV6</accession>
<organism evidence="9 10">
    <name type="scientific">Candidatus Yanofskybacteria bacterium RIFCSPHIGHO2_01_FULL_44_17</name>
    <dbReference type="NCBI Taxonomy" id="1802668"/>
    <lineage>
        <taxon>Bacteria</taxon>
        <taxon>Candidatus Yanofskyibacteriota</taxon>
    </lineage>
</organism>
<keyword evidence="6 7" id="KW-0234">DNA repair</keyword>
<dbReference type="GO" id="GO:0008270">
    <property type="term" value="F:zinc ion binding"/>
    <property type="evidence" value="ECO:0007669"/>
    <property type="project" value="UniProtKB-KW"/>
</dbReference>
<dbReference type="Gene3D" id="1.10.8.420">
    <property type="entry name" value="RecR Domain 1"/>
    <property type="match status" value="1"/>
</dbReference>
<dbReference type="InterPro" id="IPR015967">
    <property type="entry name" value="Rcmb_RecR_Znf"/>
</dbReference>
<dbReference type="SMART" id="SM00493">
    <property type="entry name" value="TOPRIM"/>
    <property type="match status" value="1"/>
</dbReference>